<reference evidence="1 2" key="1">
    <citation type="submission" date="2020-01" db="EMBL/GenBank/DDBJ databases">
        <title>Novel species isolated from a subtropical stream in China.</title>
        <authorList>
            <person name="Lu H."/>
        </authorList>
    </citation>
    <scope>NUCLEOTIDE SEQUENCE [LARGE SCALE GENOMIC DNA]</scope>
    <source>
        <strain evidence="1 2">FT82W</strain>
    </source>
</reference>
<sequence>MASTVTVDFNNGIDGWHGDVADYRAGNPPTEVAFAWKDLPAPLSGKGYYMASHNDKANDVLTYVTRQLDGFVKNTHYDVTFELRYATNAGSGCGGASRGDNIYMVAAASYNNIETVWQPGSRTGVNLDRGNQGVSGTMGKVLGTQGVPGLACDGGTWVGTTTRTSEPIEVSADKDGRFWIMLGNDSGFEGTNAVYLQGATVHITPHRAQ</sequence>
<evidence type="ECO:0000313" key="2">
    <source>
        <dbReference type="Proteomes" id="UP000470302"/>
    </source>
</evidence>
<protein>
    <submittedName>
        <fullName evidence="1">Uncharacterized protein</fullName>
    </submittedName>
</protein>
<name>A0A845G1S5_9BURK</name>
<accession>A0A845G1S5</accession>
<dbReference type="Proteomes" id="UP000470302">
    <property type="component" value="Unassembled WGS sequence"/>
</dbReference>
<gene>
    <name evidence="1" type="ORF">GTP91_06910</name>
</gene>
<evidence type="ECO:0000313" key="1">
    <source>
        <dbReference type="EMBL" id="MYM86916.1"/>
    </source>
</evidence>
<dbReference type="EMBL" id="WWCW01000014">
    <property type="protein sequence ID" value="MYM86916.1"/>
    <property type="molecule type" value="Genomic_DNA"/>
</dbReference>
<proteinExistence type="predicted"/>
<dbReference type="AlphaFoldDB" id="A0A845G1S5"/>
<comment type="caution">
    <text evidence="1">The sequence shown here is derived from an EMBL/GenBank/DDBJ whole genome shotgun (WGS) entry which is preliminary data.</text>
</comment>
<organism evidence="1 2">
    <name type="scientific">Duganella vulcania</name>
    <dbReference type="NCBI Taxonomy" id="2692166"/>
    <lineage>
        <taxon>Bacteria</taxon>
        <taxon>Pseudomonadati</taxon>
        <taxon>Pseudomonadota</taxon>
        <taxon>Betaproteobacteria</taxon>
        <taxon>Burkholderiales</taxon>
        <taxon>Oxalobacteraceae</taxon>
        <taxon>Telluria group</taxon>
        <taxon>Duganella</taxon>
    </lineage>
</organism>